<accession>A0A8X6L6P2</accession>
<dbReference type="OrthoDB" id="6421132at2759"/>
<evidence type="ECO:0000259" key="3">
    <source>
        <dbReference type="Pfam" id="PF25150"/>
    </source>
</evidence>
<dbReference type="PANTHER" id="PTHR14387">
    <property type="entry name" value="THADA/DEATH RECEPTOR INTERACTING PROTEIN"/>
    <property type="match status" value="1"/>
</dbReference>
<reference evidence="5" key="1">
    <citation type="submission" date="2020-07" db="EMBL/GenBank/DDBJ databases">
        <title>Multicomponent nature underlies the extraordinary mechanical properties of spider dragline silk.</title>
        <authorList>
            <person name="Kono N."/>
            <person name="Nakamura H."/>
            <person name="Mori M."/>
            <person name="Yoshida Y."/>
            <person name="Ohtoshi R."/>
            <person name="Malay A.D."/>
            <person name="Moran D.A.P."/>
            <person name="Tomita M."/>
            <person name="Numata K."/>
            <person name="Arakawa K."/>
        </authorList>
    </citation>
    <scope>NUCLEOTIDE SEQUENCE</scope>
</reference>
<dbReference type="EMBL" id="BMAO01034322">
    <property type="protein sequence ID" value="GFQ95808.1"/>
    <property type="molecule type" value="Genomic_DNA"/>
</dbReference>
<feature type="domain" description="tRNA (32-2'-O)-methyltransferase regulator THADA-like C-terminal TPR repeats region" evidence="4">
    <location>
        <begin position="1185"/>
        <end position="1345"/>
    </location>
</feature>
<organism evidence="5 6">
    <name type="scientific">Trichonephila clavata</name>
    <name type="common">Joro spider</name>
    <name type="synonym">Nephila clavata</name>
    <dbReference type="NCBI Taxonomy" id="2740835"/>
    <lineage>
        <taxon>Eukaryota</taxon>
        <taxon>Metazoa</taxon>
        <taxon>Ecdysozoa</taxon>
        <taxon>Arthropoda</taxon>
        <taxon>Chelicerata</taxon>
        <taxon>Arachnida</taxon>
        <taxon>Araneae</taxon>
        <taxon>Araneomorphae</taxon>
        <taxon>Entelegynae</taxon>
        <taxon>Araneoidea</taxon>
        <taxon>Nephilidae</taxon>
        <taxon>Trichonephila</taxon>
    </lineage>
</organism>
<keyword evidence="1" id="KW-0819">tRNA processing</keyword>
<gene>
    <name evidence="5" type="primary">THADA</name>
    <name evidence="5" type="ORF">TNCT_665511</name>
</gene>
<dbReference type="InterPro" id="IPR019442">
    <property type="entry name" value="THADA/TRM732_DUF2428"/>
</dbReference>
<evidence type="ECO:0000256" key="1">
    <source>
        <dbReference type="ARBA" id="ARBA00022694"/>
    </source>
</evidence>
<dbReference type="Proteomes" id="UP000887116">
    <property type="component" value="Unassembled WGS sequence"/>
</dbReference>
<dbReference type="Pfam" id="PF25150">
    <property type="entry name" value="TPR_Trm732"/>
    <property type="match status" value="1"/>
</dbReference>
<dbReference type="Pfam" id="PF25151">
    <property type="entry name" value="TPR_Trm732_C"/>
    <property type="match status" value="1"/>
</dbReference>
<evidence type="ECO:0000259" key="2">
    <source>
        <dbReference type="Pfam" id="PF10350"/>
    </source>
</evidence>
<protein>
    <submittedName>
        <fullName evidence="5">Thyroid adenoma-associated protein homolog</fullName>
    </submittedName>
</protein>
<feature type="domain" description="tRNA (32-2'-O)-methyltransferase regulator THADA-like TPR repeats region" evidence="3">
    <location>
        <begin position="498"/>
        <end position="714"/>
    </location>
</feature>
<evidence type="ECO:0000313" key="6">
    <source>
        <dbReference type="Proteomes" id="UP000887116"/>
    </source>
</evidence>
<keyword evidence="6" id="KW-1185">Reference proteome</keyword>
<dbReference type="GO" id="GO:0030488">
    <property type="term" value="P:tRNA methylation"/>
    <property type="evidence" value="ECO:0007669"/>
    <property type="project" value="TreeGrafter"/>
</dbReference>
<evidence type="ECO:0000259" key="4">
    <source>
        <dbReference type="Pfam" id="PF25151"/>
    </source>
</evidence>
<dbReference type="InterPro" id="IPR056842">
    <property type="entry name" value="THADA-like_TPR_C"/>
</dbReference>
<dbReference type="InterPro" id="IPR051954">
    <property type="entry name" value="tRNA_methyltransferase_THADA"/>
</dbReference>
<evidence type="ECO:0000313" key="5">
    <source>
        <dbReference type="EMBL" id="GFQ95808.1"/>
    </source>
</evidence>
<dbReference type="Pfam" id="PF10350">
    <property type="entry name" value="DUF2428"/>
    <property type="match status" value="1"/>
</dbReference>
<dbReference type="InterPro" id="IPR056843">
    <property type="entry name" value="THADA-like_TPR"/>
</dbReference>
<proteinExistence type="predicted"/>
<sequence>MRAKKKSCEKIFFHLPEDILEKVERNPESCFTYFMDINSSSDAVQQINLLREIQNILSRKDPTELYSSPDLNILCFMFYQSPMKSSHKKTLNRILQNLSHRHGEAVKTSLECSLETFLMKSNQSLSPKTIEKYTDCLLGLFDNFSIGPSVIEEKYKIVWKCLSDIFKFVLDKLKEPNCTDMYGICQLVLKIYILVVQNCKKIRTLLLCNKDGNLSYYSCNLIKAFEALLLNSNTALNCRLNAGIALCYHYFIIDSNNFKASLFKQNENSLLDMEKWPLSSQLCLISGVMAVLPSKDFVMTFHENLIAEILLQKILHISECVEDSDLLLLCTRDLIQWTNAVSSVLTTENNESISNEKTIELKRMFQKDGNIMELLFQYVLRYREHYVDTLRHLSKDLFKNILNLHILSLDIDPRKSPLLKKMTCFLLNDLPRHSQGKFGLLSCIIDIIGTNTVLQWYPLLPDALYGALKEVNLVSHVSELLETLFRKSLISADNEAFTEIWLKPLLKFLNLESRELSSAMNEHMLPKLFKVRPCSLHFLLSELSVIWEEGKGNCFSALITCVKFHQRQKLQQSIFDFISFASLIKALCHADDQVRLSAFSLICENSKTTEIIPADIFKLIKVTLPYNINCQAPAFRQQMVSYMKKLMNRMVESKYSLDRKKQTAEADTQNYFNSVTKTYEEFLSWIKEYLYSCLYVGANFPRRVSALNLLFLLHTNFSGTMKIVNTLAEAQTLLYALQDTYENNKIISLQILQSSDTSILELEDAHFLEILLQTALILASSTKPPDTVTAAYMFAFMVKSKNFEAHLMKFLLRQVEEGVSVLPCEKDVFARITNSSSFITLLLLTGVLLKHLRVAQKSLLDAAAYAPLYGVLACIRSVISQLNFKCMKDELSLDQWNLLIHELISLSIKVASVVEPVVCNSSPEGHLPMDTDSDSILQLQATVRRAIGKRFQSAVVGNEGICLESDQVVLDMVKTHAVTAQILLLCCWRTHKEISLLFGEISDKVPVKNSSQINDSGILDIAQVLDIGEYFMRQMTLVKHKGAFEQAFIGFSKLCHMLWRSLIPNLQELPKIWLNDLILAIKGLKDNMNLCSTRRSAGLPFIMQALLTSEPGISSSLFFKDTISSLLSMASIQKIQGNLEEKVHALNILRALFRDACLSDILIPFVSEALKVSITGFKSQSWAVRNSSTLLFSALMTRIFGVISSQDEGGRKNRLTGRTFFSYYKETYAFLFDELKHCVSVLNQNQESVSLVPALYPILLLLGRLYPAPGECDSRLVSFLPFLDVCSSSPIWKVRVLVAKAMVPLISAENFLSTLQSLFDSLPHNKNVIQGHNRIHGKCLQILYLLREYCHLSEDHKELIEKNLYFWIHSHSKLATKCNMCYTTRAAFLEVILTTITMNTTLDAIFLQVIIKDILSELIIISKDPDKEHYLNLAVIVVLLSLQKMEQVEVHKFFQNMNCKCDSVSAFIQFCLLAPYESIQSMVLQFLVCLFQKEDRICGPNSDSSISPIFFSNVISSSVCVLIKNHSLVLSDLSTDQDLCIFVLKMLAAENVTLSSLGMVFHLLYLMPSSTDLEWDFIEQASCSCVKLEYILSHLENSKRDDVSNPILLFSTHLTVKIYTLCLQKSSSNSPICTKCLTVLKKWSEILEESSGPENCISRRRAVVVALQIMPYELLLNKCNNLDNFAVKLWQSLLFLLIDDEPEIKHLSAELIMKMKATGEIERRTLPVVPSLALDNMVEMFINAQICSPSQYVAVLLNWMLSCEVQAFDCVGDEQPFDRGELNVFAEDLLLTNIVYKHLSKYLESQCIRVNLLLFLEKVSDGKFSTDPKIENLFSIDQIVTSFLSELDVILQRLLSRGAVSSLLDSHFDLDLLQISQRLYAILCFSSWISQSVKCLGLELLEKIKQIKCRPFFLEDLLSQVKLCFLKTEDS</sequence>
<comment type="caution">
    <text evidence="5">The sequence shown here is derived from an EMBL/GenBank/DDBJ whole genome shotgun (WGS) entry which is preliminary data.</text>
</comment>
<dbReference type="PANTHER" id="PTHR14387:SF7">
    <property type="entry name" value="THYROID ADENOMA-ASSOCIATED PROTEIN"/>
    <property type="match status" value="1"/>
</dbReference>
<feature type="domain" description="DUF2428" evidence="2">
    <location>
        <begin position="899"/>
        <end position="1183"/>
    </location>
</feature>
<dbReference type="GO" id="GO:0005829">
    <property type="term" value="C:cytosol"/>
    <property type="evidence" value="ECO:0007669"/>
    <property type="project" value="TreeGrafter"/>
</dbReference>
<name>A0A8X6L6P2_TRICU</name>